<dbReference type="AlphaFoldDB" id="A0A0L8I0Z6"/>
<gene>
    <name evidence="1" type="ORF">OCBIM_22039589mg</name>
</gene>
<proteinExistence type="predicted"/>
<accession>A0A0L8I0Z6</accession>
<reference evidence="1" key="1">
    <citation type="submission" date="2015-07" db="EMBL/GenBank/DDBJ databases">
        <title>MeaNS - Measles Nucleotide Surveillance Program.</title>
        <authorList>
            <person name="Tran T."/>
            <person name="Druce J."/>
        </authorList>
    </citation>
    <scope>NUCLEOTIDE SEQUENCE</scope>
    <source>
        <strain evidence="1">UCB-OBI-ISO-001</strain>
        <tissue evidence="1">Gonad</tissue>
    </source>
</reference>
<protein>
    <submittedName>
        <fullName evidence="1">Uncharacterized protein</fullName>
    </submittedName>
</protein>
<name>A0A0L8I0Z6_OCTBM</name>
<sequence length="70" mass="8265">IRNEEILRCAGLAPNMEILLDRNLCWFGHIHKMDNNRLLGQPLCSQLCKGKRHHGRPRLRFKDSAERNWS</sequence>
<organism evidence="1">
    <name type="scientific">Octopus bimaculoides</name>
    <name type="common">California two-spotted octopus</name>
    <dbReference type="NCBI Taxonomy" id="37653"/>
    <lineage>
        <taxon>Eukaryota</taxon>
        <taxon>Metazoa</taxon>
        <taxon>Spiralia</taxon>
        <taxon>Lophotrochozoa</taxon>
        <taxon>Mollusca</taxon>
        <taxon>Cephalopoda</taxon>
        <taxon>Coleoidea</taxon>
        <taxon>Octopodiformes</taxon>
        <taxon>Octopoda</taxon>
        <taxon>Incirrata</taxon>
        <taxon>Octopodidae</taxon>
        <taxon>Octopus</taxon>
    </lineage>
</organism>
<dbReference type="EMBL" id="KQ416806">
    <property type="protein sequence ID" value="KOF95114.1"/>
    <property type="molecule type" value="Genomic_DNA"/>
</dbReference>
<evidence type="ECO:0000313" key="1">
    <source>
        <dbReference type="EMBL" id="KOF95114.1"/>
    </source>
</evidence>
<feature type="non-terminal residue" evidence="1">
    <location>
        <position position="1"/>
    </location>
</feature>